<sequence>MTRDGRAAQEVLADQFRITAQLSALTGEYHRLLQQVAAAGFARQMAEDAAPETLALARRAEQAAKQTAETCALQIIDLEKRLSALGRELAAST</sequence>
<reference evidence="1 2" key="1">
    <citation type="submission" date="2018-12" db="EMBL/GenBank/DDBJ databases">
        <authorList>
            <person name="Criscuolo A."/>
        </authorList>
    </citation>
    <scope>NUCLEOTIDE SEQUENCE [LARGE SCALE GENOMIC DNA]</scope>
    <source>
        <strain evidence="1">ACIP1116241</strain>
    </source>
</reference>
<evidence type="ECO:0000313" key="2">
    <source>
        <dbReference type="Proteomes" id="UP000270743"/>
    </source>
</evidence>
<proteinExistence type="predicted"/>
<dbReference type="EMBL" id="UZWE01000021">
    <property type="protein sequence ID" value="VDS07476.1"/>
    <property type="molecule type" value="Genomic_DNA"/>
</dbReference>
<accession>A0A447IJ00</accession>
<name>A0A447IJ00_9RHOB</name>
<evidence type="ECO:0000313" key="1">
    <source>
        <dbReference type="EMBL" id="VDS07476.1"/>
    </source>
</evidence>
<dbReference type="OrthoDB" id="7865743at2"/>
<dbReference type="Proteomes" id="UP000270743">
    <property type="component" value="Unassembled WGS sequence"/>
</dbReference>
<organism evidence="1 2">
    <name type="scientific">Paracoccus haematequi</name>
    <dbReference type="NCBI Taxonomy" id="2491866"/>
    <lineage>
        <taxon>Bacteria</taxon>
        <taxon>Pseudomonadati</taxon>
        <taxon>Pseudomonadota</taxon>
        <taxon>Alphaproteobacteria</taxon>
        <taxon>Rhodobacterales</taxon>
        <taxon>Paracoccaceae</taxon>
        <taxon>Paracoccus</taxon>
    </lineage>
</organism>
<gene>
    <name evidence="1" type="ORF">PARHAE_00652</name>
</gene>
<protein>
    <submittedName>
        <fullName evidence="1">Uncharacterized protein</fullName>
    </submittedName>
</protein>
<dbReference type="RefSeq" id="WP_126153177.1">
    <property type="nucleotide sequence ID" value="NZ_UZWE01000021.1"/>
</dbReference>
<keyword evidence="2" id="KW-1185">Reference proteome</keyword>
<dbReference type="AlphaFoldDB" id="A0A447IJ00"/>